<dbReference type="Gene3D" id="2.60.120.10">
    <property type="entry name" value="Jelly Rolls"/>
    <property type="match status" value="1"/>
</dbReference>
<reference evidence="3" key="1">
    <citation type="journal article" date="2020" name="mSystems">
        <title>Genome- and Community-Level Interaction Insights into Carbon Utilization and Element Cycling Functions of Hydrothermarchaeota in Hydrothermal Sediment.</title>
        <authorList>
            <person name="Zhou Z."/>
            <person name="Liu Y."/>
            <person name="Xu W."/>
            <person name="Pan J."/>
            <person name="Luo Z.H."/>
            <person name="Li M."/>
        </authorList>
    </citation>
    <scope>NUCLEOTIDE SEQUENCE [LARGE SCALE GENOMIC DNA]</scope>
    <source>
        <strain evidence="3">SpSt-456</strain>
    </source>
</reference>
<evidence type="ECO:0000259" key="2">
    <source>
        <dbReference type="Pfam" id="PF07883"/>
    </source>
</evidence>
<keyword evidence="1" id="KW-0479">Metal-binding</keyword>
<sequence length="116" mass="12981">MKIQSYKDIPGTFFDNEAARGVTGRVLIGAQDGAQRFCMRLFEINPGGHTPRHAHDWEHEIFVHEGQGSVYKEGHWVPIAQGDAVFIPPNEEHQIKNTSDEPLRILCLIPAGPPEL</sequence>
<dbReference type="SUPFAM" id="SSF51182">
    <property type="entry name" value="RmlC-like cupins"/>
    <property type="match status" value="1"/>
</dbReference>
<protein>
    <submittedName>
        <fullName evidence="3">Cupin domain-containing protein</fullName>
    </submittedName>
</protein>
<dbReference type="CDD" id="cd02222">
    <property type="entry name" value="cupin_TM1459-like"/>
    <property type="match status" value="1"/>
</dbReference>
<dbReference type="EMBL" id="DSTK01000019">
    <property type="protein sequence ID" value="HFK96995.1"/>
    <property type="molecule type" value="Genomic_DNA"/>
</dbReference>
<feature type="domain" description="Cupin type-2" evidence="2">
    <location>
        <begin position="41"/>
        <end position="108"/>
    </location>
</feature>
<accession>A0A832A692</accession>
<dbReference type="PANTHER" id="PTHR35848">
    <property type="entry name" value="OXALATE-BINDING PROTEIN"/>
    <property type="match status" value="1"/>
</dbReference>
<comment type="caution">
    <text evidence="3">The sequence shown here is derived from an EMBL/GenBank/DDBJ whole genome shotgun (WGS) entry which is preliminary data.</text>
</comment>
<dbReference type="GO" id="GO:0046872">
    <property type="term" value="F:metal ion binding"/>
    <property type="evidence" value="ECO:0007669"/>
    <property type="project" value="UniProtKB-KW"/>
</dbReference>
<dbReference type="PANTHER" id="PTHR35848:SF6">
    <property type="entry name" value="CUPIN TYPE-2 DOMAIN-CONTAINING PROTEIN"/>
    <property type="match status" value="1"/>
</dbReference>
<evidence type="ECO:0000313" key="3">
    <source>
        <dbReference type="EMBL" id="HFK96995.1"/>
    </source>
</evidence>
<organism evidence="3">
    <name type="scientific">Desulfacinum infernum</name>
    <dbReference type="NCBI Taxonomy" id="35837"/>
    <lineage>
        <taxon>Bacteria</taxon>
        <taxon>Pseudomonadati</taxon>
        <taxon>Thermodesulfobacteriota</taxon>
        <taxon>Syntrophobacteria</taxon>
        <taxon>Syntrophobacterales</taxon>
        <taxon>Syntrophobacteraceae</taxon>
        <taxon>Desulfacinum</taxon>
    </lineage>
</organism>
<dbReference type="InterPro" id="IPR051610">
    <property type="entry name" value="GPI/OXD"/>
</dbReference>
<dbReference type="InterPro" id="IPR011051">
    <property type="entry name" value="RmlC_Cupin_sf"/>
</dbReference>
<dbReference type="InterPro" id="IPR013096">
    <property type="entry name" value="Cupin_2"/>
</dbReference>
<evidence type="ECO:0000256" key="1">
    <source>
        <dbReference type="ARBA" id="ARBA00022723"/>
    </source>
</evidence>
<name>A0A832A692_9BACT</name>
<dbReference type="InterPro" id="IPR014710">
    <property type="entry name" value="RmlC-like_jellyroll"/>
</dbReference>
<dbReference type="Pfam" id="PF07883">
    <property type="entry name" value="Cupin_2"/>
    <property type="match status" value="1"/>
</dbReference>
<dbReference type="AlphaFoldDB" id="A0A832A692"/>
<proteinExistence type="predicted"/>
<gene>
    <name evidence="3" type="ORF">ENS06_06670</name>
</gene>